<dbReference type="EMBL" id="KN833911">
    <property type="protein sequence ID" value="KIK15002.1"/>
    <property type="molecule type" value="Genomic_DNA"/>
</dbReference>
<dbReference type="OrthoDB" id="2986975at2759"/>
<protein>
    <submittedName>
        <fullName evidence="1">Uncharacterized protein</fullName>
    </submittedName>
</protein>
<dbReference type="HOGENOM" id="CLU_001324_7_4_1"/>
<evidence type="ECO:0000313" key="1">
    <source>
        <dbReference type="EMBL" id="KIK15002.1"/>
    </source>
</evidence>
<dbReference type="AlphaFoldDB" id="A0A0C9YXZ8"/>
<accession>A0A0C9YXZ8</accession>
<keyword evidence="2" id="KW-1185">Reference proteome</keyword>
<reference evidence="2" key="2">
    <citation type="submission" date="2015-01" db="EMBL/GenBank/DDBJ databases">
        <title>Evolutionary Origins and Diversification of the Mycorrhizal Mutualists.</title>
        <authorList>
            <consortium name="DOE Joint Genome Institute"/>
            <consortium name="Mycorrhizal Genomics Consortium"/>
            <person name="Kohler A."/>
            <person name="Kuo A."/>
            <person name="Nagy L.G."/>
            <person name="Floudas D."/>
            <person name="Copeland A."/>
            <person name="Barry K.W."/>
            <person name="Cichocki N."/>
            <person name="Veneault-Fourrey C."/>
            <person name="LaButti K."/>
            <person name="Lindquist E.A."/>
            <person name="Lipzen A."/>
            <person name="Lundell T."/>
            <person name="Morin E."/>
            <person name="Murat C."/>
            <person name="Riley R."/>
            <person name="Ohm R."/>
            <person name="Sun H."/>
            <person name="Tunlid A."/>
            <person name="Henrissat B."/>
            <person name="Grigoriev I.V."/>
            <person name="Hibbett D.S."/>
            <person name="Martin F."/>
        </authorList>
    </citation>
    <scope>NUCLEOTIDE SEQUENCE [LARGE SCALE GENOMIC DNA]</scope>
    <source>
        <strain evidence="2">441</strain>
    </source>
</reference>
<organism evidence="1 2">
    <name type="scientific">Pisolithus microcarpus 441</name>
    <dbReference type="NCBI Taxonomy" id="765257"/>
    <lineage>
        <taxon>Eukaryota</taxon>
        <taxon>Fungi</taxon>
        <taxon>Dikarya</taxon>
        <taxon>Basidiomycota</taxon>
        <taxon>Agaricomycotina</taxon>
        <taxon>Agaricomycetes</taxon>
        <taxon>Agaricomycetidae</taxon>
        <taxon>Boletales</taxon>
        <taxon>Sclerodermatineae</taxon>
        <taxon>Pisolithaceae</taxon>
        <taxon>Pisolithus</taxon>
    </lineage>
</organism>
<gene>
    <name evidence="1" type="ORF">PISMIDRAFT_116008</name>
</gene>
<name>A0A0C9YXZ8_9AGAM</name>
<proteinExistence type="predicted"/>
<sequence length="50" mass="5516">QFPVTPAYAFRDYTPQGQALSCIIVDIATPPLGSLNLFNLYMALLRSART</sequence>
<feature type="non-terminal residue" evidence="1">
    <location>
        <position position="1"/>
    </location>
</feature>
<dbReference type="Proteomes" id="UP000054018">
    <property type="component" value="Unassembled WGS sequence"/>
</dbReference>
<reference evidence="1 2" key="1">
    <citation type="submission" date="2014-04" db="EMBL/GenBank/DDBJ databases">
        <authorList>
            <consortium name="DOE Joint Genome Institute"/>
            <person name="Kuo A."/>
            <person name="Kohler A."/>
            <person name="Costa M.D."/>
            <person name="Nagy L.G."/>
            <person name="Floudas D."/>
            <person name="Copeland A."/>
            <person name="Barry K.W."/>
            <person name="Cichocki N."/>
            <person name="Veneault-Fourrey C."/>
            <person name="LaButti K."/>
            <person name="Lindquist E.A."/>
            <person name="Lipzen A."/>
            <person name="Lundell T."/>
            <person name="Morin E."/>
            <person name="Murat C."/>
            <person name="Sun H."/>
            <person name="Tunlid A."/>
            <person name="Henrissat B."/>
            <person name="Grigoriev I.V."/>
            <person name="Hibbett D.S."/>
            <person name="Martin F."/>
            <person name="Nordberg H.P."/>
            <person name="Cantor M.N."/>
            <person name="Hua S.X."/>
        </authorList>
    </citation>
    <scope>NUCLEOTIDE SEQUENCE [LARGE SCALE GENOMIC DNA]</scope>
    <source>
        <strain evidence="1 2">441</strain>
    </source>
</reference>
<evidence type="ECO:0000313" key="2">
    <source>
        <dbReference type="Proteomes" id="UP000054018"/>
    </source>
</evidence>